<dbReference type="PANTHER" id="PTHR16201">
    <property type="entry name" value="SEVEN TRANSMEMBRANE PROTEIN 1-RELATED"/>
    <property type="match status" value="1"/>
</dbReference>
<dbReference type="Gene3D" id="1.20.1280.290">
    <property type="match status" value="1"/>
</dbReference>
<name>A0A9N9F0E2_9GLOM</name>
<evidence type="ECO:0000313" key="9">
    <source>
        <dbReference type="Proteomes" id="UP000789405"/>
    </source>
</evidence>
<dbReference type="GO" id="GO:0015174">
    <property type="term" value="F:basic amino acid transmembrane transporter activity"/>
    <property type="evidence" value="ECO:0007669"/>
    <property type="project" value="UniProtKB-ARBA"/>
</dbReference>
<dbReference type="GO" id="GO:0098852">
    <property type="term" value="C:lytic vacuole membrane"/>
    <property type="evidence" value="ECO:0007669"/>
    <property type="project" value="UniProtKB-ARBA"/>
</dbReference>
<dbReference type="SMART" id="SM00679">
    <property type="entry name" value="CTNS"/>
    <property type="match status" value="1"/>
</dbReference>
<evidence type="ECO:0000256" key="5">
    <source>
        <dbReference type="ARBA" id="ARBA00038039"/>
    </source>
</evidence>
<organism evidence="8 9">
    <name type="scientific">Dentiscutata erythropus</name>
    <dbReference type="NCBI Taxonomy" id="1348616"/>
    <lineage>
        <taxon>Eukaryota</taxon>
        <taxon>Fungi</taxon>
        <taxon>Fungi incertae sedis</taxon>
        <taxon>Mucoromycota</taxon>
        <taxon>Glomeromycotina</taxon>
        <taxon>Glomeromycetes</taxon>
        <taxon>Diversisporales</taxon>
        <taxon>Gigasporaceae</taxon>
        <taxon>Dentiscutata</taxon>
    </lineage>
</organism>
<dbReference type="InterPro" id="IPR051415">
    <property type="entry name" value="LAAT-1"/>
</dbReference>
<sequence length="201" mass="22755">MVKPVNEVYSQVFGFISLSCWIVVITPQLYENYKRKSGSSISLALICTWIMGDLCDFTGAILQNLLLTTILIALYHSVVDIALLLQICYYRFRKVPISSNESNESTEELAASKPSQKSVRRSRFNEFIKIFSGFIIICLAGGIAYYFSSRSQGAEEDSQNVDQDIKLLPQIFGWTAAMFYCKKSFFFSLPLVVIVRAIHLL</sequence>
<dbReference type="OrthoDB" id="8048523at2759"/>
<gene>
    <name evidence="8" type="ORF">DERYTH_LOCUS2944</name>
</gene>
<proteinExistence type="inferred from homology"/>
<comment type="similarity">
    <text evidence="5">Belongs to the laat-1 family.</text>
</comment>
<dbReference type="Pfam" id="PF04193">
    <property type="entry name" value="PQ-loop"/>
    <property type="match status" value="1"/>
</dbReference>
<dbReference type="Proteomes" id="UP000789405">
    <property type="component" value="Unassembled WGS sequence"/>
</dbReference>
<dbReference type="PANTHER" id="PTHR16201:SF44">
    <property type="entry name" value="SEVEN TRANSMEMBRANE PROTEIN 1"/>
    <property type="match status" value="1"/>
</dbReference>
<keyword evidence="2 7" id="KW-0812">Transmembrane</keyword>
<dbReference type="AlphaFoldDB" id="A0A9N9F0E2"/>
<evidence type="ECO:0000256" key="6">
    <source>
        <dbReference type="ARBA" id="ARBA00050768"/>
    </source>
</evidence>
<protein>
    <submittedName>
        <fullName evidence="8">11861_t:CDS:1</fullName>
    </submittedName>
</protein>
<accession>A0A9N9F0E2</accession>
<feature type="transmembrane region" description="Helical" evidence="7">
    <location>
        <begin position="12"/>
        <end position="30"/>
    </location>
</feature>
<dbReference type="EMBL" id="CAJVPY010000982">
    <property type="protein sequence ID" value="CAG8501903.1"/>
    <property type="molecule type" value="Genomic_DNA"/>
</dbReference>
<evidence type="ECO:0000256" key="1">
    <source>
        <dbReference type="ARBA" id="ARBA00004141"/>
    </source>
</evidence>
<keyword evidence="9" id="KW-1185">Reference proteome</keyword>
<feature type="transmembrane region" description="Helical" evidence="7">
    <location>
        <begin position="68"/>
        <end position="90"/>
    </location>
</feature>
<dbReference type="FunFam" id="1.20.1280.290:FF:000009">
    <property type="entry name" value="PQ loop repeat family protein"/>
    <property type="match status" value="1"/>
</dbReference>
<reference evidence="8" key="1">
    <citation type="submission" date="2021-06" db="EMBL/GenBank/DDBJ databases">
        <authorList>
            <person name="Kallberg Y."/>
            <person name="Tangrot J."/>
            <person name="Rosling A."/>
        </authorList>
    </citation>
    <scope>NUCLEOTIDE SEQUENCE</scope>
    <source>
        <strain evidence="8">MA453B</strain>
    </source>
</reference>
<evidence type="ECO:0000313" key="8">
    <source>
        <dbReference type="EMBL" id="CAG8501903.1"/>
    </source>
</evidence>
<keyword evidence="3 7" id="KW-1133">Transmembrane helix</keyword>
<comment type="catalytic activity">
    <reaction evidence="6">
        <text>L-histidine(out) + L-arginine(in) = L-histidine(in) + L-arginine(out)</text>
        <dbReference type="Rhea" id="RHEA:71063"/>
        <dbReference type="ChEBI" id="CHEBI:32682"/>
        <dbReference type="ChEBI" id="CHEBI:57595"/>
    </reaction>
</comment>
<feature type="transmembrane region" description="Helical" evidence="7">
    <location>
        <begin position="127"/>
        <end position="147"/>
    </location>
</feature>
<evidence type="ECO:0000256" key="7">
    <source>
        <dbReference type="SAM" id="Phobius"/>
    </source>
</evidence>
<evidence type="ECO:0000256" key="4">
    <source>
        <dbReference type="ARBA" id="ARBA00023136"/>
    </source>
</evidence>
<dbReference type="PROSITE" id="PS51257">
    <property type="entry name" value="PROKAR_LIPOPROTEIN"/>
    <property type="match status" value="1"/>
</dbReference>
<keyword evidence="4 7" id="KW-0472">Membrane</keyword>
<evidence type="ECO:0000256" key="3">
    <source>
        <dbReference type="ARBA" id="ARBA00022989"/>
    </source>
</evidence>
<comment type="subcellular location">
    <subcellularLocation>
        <location evidence="1">Membrane</location>
        <topology evidence="1">Multi-pass membrane protein</topology>
    </subcellularLocation>
</comment>
<feature type="transmembrane region" description="Helical" evidence="7">
    <location>
        <begin position="167"/>
        <end position="195"/>
    </location>
</feature>
<evidence type="ECO:0000256" key="2">
    <source>
        <dbReference type="ARBA" id="ARBA00022692"/>
    </source>
</evidence>
<dbReference type="GO" id="GO:0034486">
    <property type="term" value="P:vacuolar transmembrane transport"/>
    <property type="evidence" value="ECO:0007669"/>
    <property type="project" value="UniProtKB-ARBA"/>
</dbReference>
<comment type="caution">
    <text evidence="8">The sequence shown here is derived from an EMBL/GenBank/DDBJ whole genome shotgun (WGS) entry which is preliminary data.</text>
</comment>
<dbReference type="InterPro" id="IPR006603">
    <property type="entry name" value="PQ-loop_rpt"/>
</dbReference>